<evidence type="ECO:0000256" key="10">
    <source>
        <dbReference type="SAM" id="SignalP"/>
    </source>
</evidence>
<keyword evidence="12" id="KW-1185">Reference proteome</keyword>
<keyword evidence="5" id="KW-0479">Metal-binding</keyword>
<dbReference type="PANTHER" id="PTHR11596:SF5">
    <property type="entry name" value="ALKALINE PHOSPHATASE"/>
    <property type="match status" value="1"/>
</dbReference>
<proteinExistence type="inferred from homology"/>
<comment type="cofactor">
    <cofactor evidence="1">
        <name>Mg(2+)</name>
        <dbReference type="ChEBI" id="CHEBI:18420"/>
    </cofactor>
</comment>
<dbReference type="EMBL" id="BAABLF010000005">
    <property type="protein sequence ID" value="GAA5187699.1"/>
    <property type="molecule type" value="Genomic_DNA"/>
</dbReference>
<organism evidence="11 12">
    <name type="scientific">Ferrimonas gelatinilytica</name>
    <dbReference type="NCBI Taxonomy" id="1255257"/>
    <lineage>
        <taxon>Bacteria</taxon>
        <taxon>Pseudomonadati</taxon>
        <taxon>Pseudomonadota</taxon>
        <taxon>Gammaproteobacteria</taxon>
        <taxon>Alteromonadales</taxon>
        <taxon>Ferrimonadaceae</taxon>
        <taxon>Ferrimonas</taxon>
    </lineage>
</organism>
<keyword evidence="6" id="KW-0378">Hydrolase</keyword>
<dbReference type="CDD" id="cd16012">
    <property type="entry name" value="ALP"/>
    <property type="match status" value="1"/>
</dbReference>
<evidence type="ECO:0000256" key="5">
    <source>
        <dbReference type="ARBA" id="ARBA00022723"/>
    </source>
</evidence>
<dbReference type="SUPFAM" id="SSF53649">
    <property type="entry name" value="Alkaline phosphatase-like"/>
    <property type="match status" value="1"/>
</dbReference>
<dbReference type="RefSeq" id="WP_345315555.1">
    <property type="nucleotide sequence ID" value="NZ_BAABLF010000005.1"/>
</dbReference>
<evidence type="ECO:0000256" key="8">
    <source>
        <dbReference type="ARBA" id="ARBA00022842"/>
    </source>
</evidence>
<feature type="chain" id="PRO_5045511831" evidence="10">
    <location>
        <begin position="25"/>
        <end position="445"/>
    </location>
</feature>
<evidence type="ECO:0000313" key="12">
    <source>
        <dbReference type="Proteomes" id="UP001501600"/>
    </source>
</evidence>
<dbReference type="PROSITE" id="PS00123">
    <property type="entry name" value="ALKALINE_PHOSPHATASE"/>
    <property type="match status" value="1"/>
</dbReference>
<gene>
    <name evidence="11" type="ORF">GCM10025772_05920</name>
</gene>
<sequence length="445" mass="47888">MGRRKAWLAGLMMMVLGAALPASARDEVRNVIFMIGDGMGPAYLTAYRYALAGEPGGAIAPTIFDQLLVGSASTYPMDDTFVTDSAAAATALATGVKSYNGAIGVDNNQVPLRSILEQARLLGKSTGVVTTSQVNHATPASFLANVKRRSLYDAIAEQYVHKRIADKTMLDLMFGGGERYFSRAPGGLALQLREMGWQQAWEMAELEQLERLPAMALMAEVALPHAIDSAHPDRLLRMTDKALALLSSQPNGFFLMVEGSQIDWCGHANDIRCALGEMADFAKAVERAKAFVEENPDTLLVITADHSTGGLTLGAGGTYQWLPGPILQVERTAGYIARKMLEAPESPVEAVWSRYASLPLSSQELAMLALARKAQLDGEGPYHLSSRIGQLVAKRSFTGWTTSGHTGEDVSVMAYGEGADTFIGFQDNADIARKIMSLLGEAQRP</sequence>
<dbReference type="InterPro" id="IPR017850">
    <property type="entry name" value="Alkaline_phosphatase_core_sf"/>
</dbReference>
<evidence type="ECO:0000256" key="7">
    <source>
        <dbReference type="ARBA" id="ARBA00022833"/>
    </source>
</evidence>
<keyword evidence="7" id="KW-0862">Zinc</keyword>
<comment type="cofactor">
    <cofactor evidence="2">
        <name>Zn(2+)</name>
        <dbReference type="ChEBI" id="CHEBI:29105"/>
    </cofactor>
</comment>
<evidence type="ECO:0000313" key="11">
    <source>
        <dbReference type="EMBL" id="GAA5187699.1"/>
    </source>
</evidence>
<dbReference type="Gene3D" id="3.40.720.10">
    <property type="entry name" value="Alkaline Phosphatase, subunit A"/>
    <property type="match status" value="1"/>
</dbReference>
<accession>A0ABP9RWT4</accession>
<comment type="similarity">
    <text evidence="3 9">Belongs to the alkaline phosphatase family.</text>
</comment>
<dbReference type="InterPro" id="IPR001952">
    <property type="entry name" value="Alkaline_phosphatase"/>
</dbReference>
<dbReference type="Proteomes" id="UP001501600">
    <property type="component" value="Unassembled WGS sequence"/>
</dbReference>
<name>A0ABP9RWT4_9GAMM</name>
<dbReference type="Gene3D" id="1.10.60.40">
    <property type="match status" value="1"/>
</dbReference>
<evidence type="ECO:0000256" key="6">
    <source>
        <dbReference type="ARBA" id="ARBA00022801"/>
    </source>
</evidence>
<dbReference type="Pfam" id="PF00245">
    <property type="entry name" value="Alk_phosphatase"/>
    <property type="match status" value="1"/>
</dbReference>
<dbReference type="PRINTS" id="PR00113">
    <property type="entry name" value="ALKPHPHTASE"/>
</dbReference>
<keyword evidence="4" id="KW-0597">Phosphoprotein</keyword>
<evidence type="ECO:0000256" key="4">
    <source>
        <dbReference type="ARBA" id="ARBA00022553"/>
    </source>
</evidence>
<comment type="caution">
    <text evidence="11">The sequence shown here is derived from an EMBL/GenBank/DDBJ whole genome shotgun (WGS) entry which is preliminary data.</text>
</comment>
<dbReference type="PANTHER" id="PTHR11596">
    <property type="entry name" value="ALKALINE PHOSPHATASE"/>
    <property type="match status" value="1"/>
</dbReference>
<evidence type="ECO:0000256" key="2">
    <source>
        <dbReference type="ARBA" id="ARBA00001947"/>
    </source>
</evidence>
<protein>
    <submittedName>
        <fullName evidence="11">Alkaline phosphatase</fullName>
    </submittedName>
</protein>
<feature type="signal peptide" evidence="10">
    <location>
        <begin position="1"/>
        <end position="24"/>
    </location>
</feature>
<dbReference type="SMART" id="SM00098">
    <property type="entry name" value="alkPPc"/>
    <property type="match status" value="1"/>
</dbReference>
<evidence type="ECO:0000256" key="3">
    <source>
        <dbReference type="ARBA" id="ARBA00005984"/>
    </source>
</evidence>
<keyword evidence="8" id="KW-0460">Magnesium</keyword>
<keyword evidence="10" id="KW-0732">Signal</keyword>
<reference evidence="12" key="1">
    <citation type="journal article" date="2019" name="Int. J. Syst. Evol. Microbiol.">
        <title>The Global Catalogue of Microorganisms (GCM) 10K type strain sequencing project: providing services to taxonomists for standard genome sequencing and annotation.</title>
        <authorList>
            <consortium name="The Broad Institute Genomics Platform"/>
            <consortium name="The Broad Institute Genome Sequencing Center for Infectious Disease"/>
            <person name="Wu L."/>
            <person name="Ma J."/>
        </authorList>
    </citation>
    <scope>NUCLEOTIDE SEQUENCE [LARGE SCALE GENOMIC DNA]</scope>
    <source>
        <strain evidence="12">JCM 18720</strain>
    </source>
</reference>
<evidence type="ECO:0000256" key="9">
    <source>
        <dbReference type="RuleBase" id="RU003946"/>
    </source>
</evidence>
<dbReference type="InterPro" id="IPR018299">
    <property type="entry name" value="Alkaline_phosphatase_AS"/>
</dbReference>
<evidence type="ECO:0000256" key="1">
    <source>
        <dbReference type="ARBA" id="ARBA00001946"/>
    </source>
</evidence>